<sequence>MSWRLHEWYQRIQHLVEERLVNIWFVVWLSAFLPCAPNRILLLEIEAEQTEDEREGNSSSIAIHQVAENNHDGRHG</sequence>
<keyword evidence="2" id="KW-1133">Transmembrane helix</keyword>
<feature type="region of interest" description="Disordered" evidence="1">
    <location>
        <begin position="52"/>
        <end position="76"/>
    </location>
</feature>
<proteinExistence type="predicted"/>
<protein>
    <submittedName>
        <fullName evidence="3">Uncharacterized protein</fullName>
    </submittedName>
</protein>
<accession>A0A5J5BHN7</accession>
<keyword evidence="2" id="KW-0812">Transmembrane</keyword>
<dbReference type="AlphaFoldDB" id="A0A5J5BHN7"/>
<dbReference type="Proteomes" id="UP000325577">
    <property type="component" value="Linkage Group LG12"/>
</dbReference>
<evidence type="ECO:0000313" key="3">
    <source>
        <dbReference type="EMBL" id="KAA8542194.1"/>
    </source>
</evidence>
<reference evidence="3 4" key="1">
    <citation type="submission" date="2019-09" db="EMBL/GenBank/DDBJ databases">
        <title>A chromosome-level genome assembly of the Chinese tupelo Nyssa sinensis.</title>
        <authorList>
            <person name="Yang X."/>
            <person name="Kang M."/>
            <person name="Yang Y."/>
            <person name="Xiong H."/>
            <person name="Wang M."/>
            <person name="Zhang Z."/>
            <person name="Wang Z."/>
            <person name="Wu H."/>
            <person name="Ma T."/>
            <person name="Liu J."/>
            <person name="Xi Z."/>
        </authorList>
    </citation>
    <scope>NUCLEOTIDE SEQUENCE [LARGE SCALE GENOMIC DNA]</scope>
    <source>
        <strain evidence="3">J267</strain>
        <tissue evidence="3">Leaf</tissue>
    </source>
</reference>
<keyword evidence="2" id="KW-0472">Membrane</keyword>
<evidence type="ECO:0000256" key="2">
    <source>
        <dbReference type="SAM" id="Phobius"/>
    </source>
</evidence>
<keyword evidence="4" id="KW-1185">Reference proteome</keyword>
<name>A0A5J5BHN7_9ASTE</name>
<organism evidence="3 4">
    <name type="scientific">Nyssa sinensis</name>
    <dbReference type="NCBI Taxonomy" id="561372"/>
    <lineage>
        <taxon>Eukaryota</taxon>
        <taxon>Viridiplantae</taxon>
        <taxon>Streptophyta</taxon>
        <taxon>Embryophyta</taxon>
        <taxon>Tracheophyta</taxon>
        <taxon>Spermatophyta</taxon>
        <taxon>Magnoliopsida</taxon>
        <taxon>eudicotyledons</taxon>
        <taxon>Gunneridae</taxon>
        <taxon>Pentapetalae</taxon>
        <taxon>asterids</taxon>
        <taxon>Cornales</taxon>
        <taxon>Nyssaceae</taxon>
        <taxon>Nyssa</taxon>
    </lineage>
</organism>
<evidence type="ECO:0000256" key="1">
    <source>
        <dbReference type="SAM" id="MobiDB-lite"/>
    </source>
</evidence>
<feature type="transmembrane region" description="Helical" evidence="2">
    <location>
        <begin position="20"/>
        <end position="36"/>
    </location>
</feature>
<gene>
    <name evidence="3" type="ORF">F0562_023346</name>
</gene>
<evidence type="ECO:0000313" key="4">
    <source>
        <dbReference type="Proteomes" id="UP000325577"/>
    </source>
</evidence>
<dbReference type="EMBL" id="CM018035">
    <property type="protein sequence ID" value="KAA8542194.1"/>
    <property type="molecule type" value="Genomic_DNA"/>
</dbReference>